<evidence type="ECO:0008006" key="3">
    <source>
        <dbReference type="Google" id="ProtNLM"/>
    </source>
</evidence>
<proteinExistence type="predicted"/>
<protein>
    <recommendedName>
        <fullName evidence="3">DUF2507 domain-containing protein</fullName>
    </recommendedName>
</protein>
<reference evidence="1 2" key="1">
    <citation type="submission" date="2022-11" db="EMBL/GenBank/DDBJ databases">
        <title>Study of microbial diversity in lake waters.</title>
        <authorList>
            <person name="Zhang J."/>
        </authorList>
    </citation>
    <scope>NUCLEOTIDE SEQUENCE [LARGE SCALE GENOMIC DNA]</scope>
    <source>
        <strain evidence="1 2">DT12</strain>
    </source>
</reference>
<comment type="caution">
    <text evidence="1">The sequence shown here is derived from an EMBL/GenBank/DDBJ whole genome shotgun (WGS) entry which is preliminary data.</text>
</comment>
<dbReference type="Proteomes" id="UP001208017">
    <property type="component" value="Unassembled WGS sequence"/>
</dbReference>
<gene>
    <name evidence="1" type="ORF">OS242_02985</name>
</gene>
<evidence type="ECO:0000313" key="1">
    <source>
        <dbReference type="EMBL" id="MCX7568926.1"/>
    </source>
</evidence>
<keyword evidence="2" id="KW-1185">Reference proteome</keyword>
<name>A0ABT3X005_9BACL</name>
<evidence type="ECO:0000313" key="2">
    <source>
        <dbReference type="Proteomes" id="UP001208017"/>
    </source>
</evidence>
<organism evidence="1 2">
    <name type="scientific">Tumebacillus lacus</name>
    <dbReference type="NCBI Taxonomy" id="2995335"/>
    <lineage>
        <taxon>Bacteria</taxon>
        <taxon>Bacillati</taxon>
        <taxon>Bacillota</taxon>
        <taxon>Bacilli</taxon>
        <taxon>Bacillales</taxon>
        <taxon>Alicyclobacillaceae</taxon>
        <taxon>Tumebacillus</taxon>
    </lineage>
</organism>
<dbReference type="RefSeq" id="WP_267150160.1">
    <property type="nucleotide sequence ID" value="NZ_JAPMLT010000001.1"/>
</dbReference>
<sequence length="148" mass="16896">MTVRINQMLSLRIEMLLANGFAKQDILTELKKGTFAREHQIGDRIVDFTLLIDFAADHWPECEKAVQDGYRVTFHTINGVKSLLAVKFGLQDERDYQDKGDHLDGIQLSDADVEWLQSVLAMNWRVVDQEEKGSDPKVVQIRLAAPQE</sequence>
<dbReference type="EMBL" id="JAPMLT010000001">
    <property type="protein sequence ID" value="MCX7568926.1"/>
    <property type="molecule type" value="Genomic_DNA"/>
</dbReference>
<accession>A0ABT3X005</accession>